<keyword evidence="3" id="KW-1185">Reference proteome</keyword>
<dbReference type="EnsemblFungi" id="PTTG_25785-t43_1">
    <property type="protein sequence ID" value="PTTG_25785-t43_1-p1"/>
    <property type="gene ID" value="PTTG_25785"/>
</dbReference>
<dbReference type="Proteomes" id="UP000005240">
    <property type="component" value="Unassembled WGS sequence"/>
</dbReference>
<protein>
    <submittedName>
        <fullName evidence="1 2">Uncharacterized protein</fullName>
    </submittedName>
</protein>
<gene>
    <name evidence="1" type="ORF">PTTG_25785</name>
</gene>
<evidence type="ECO:0000313" key="3">
    <source>
        <dbReference type="Proteomes" id="UP000005240"/>
    </source>
</evidence>
<organism evidence="1">
    <name type="scientific">Puccinia triticina (isolate 1-1 / race 1 (BBBD))</name>
    <name type="common">Brown leaf rust fungus</name>
    <dbReference type="NCBI Taxonomy" id="630390"/>
    <lineage>
        <taxon>Eukaryota</taxon>
        <taxon>Fungi</taxon>
        <taxon>Dikarya</taxon>
        <taxon>Basidiomycota</taxon>
        <taxon>Pucciniomycotina</taxon>
        <taxon>Pucciniomycetes</taxon>
        <taxon>Pucciniales</taxon>
        <taxon>Pucciniaceae</taxon>
        <taxon>Puccinia</taxon>
    </lineage>
</organism>
<sequence length="240" mass="26223">MPSHSGAGVQPWPNPKCLTHKIPPPDLAISSTNSTVTSVMVSFKLAELVFSVAILGRLVAMIGGQTKPNIPQNVGPPPTAPVRHATVDIQCGNNYGTYPMGKGWVSCTNYGAMQYRCKEDTCYVGLDRKKCKSLSLSNIPLQESKTDLVAASLANRAVASKELFFYDCQRLGIVELLPQILAVRYKAANLAGAIEIMDSDGQEYSCRWTKPTDPANVRVSCSYCEERQFLLPTPPRRSEL</sequence>
<reference evidence="1" key="2">
    <citation type="submission" date="2016-05" db="EMBL/GenBank/DDBJ databases">
        <title>Comparative analysis highlights variable genome content of wheat rusts and divergence of the mating loci.</title>
        <authorList>
            <person name="Cuomo C.A."/>
            <person name="Bakkeren G."/>
            <person name="Szabo L."/>
            <person name="Khalil H."/>
            <person name="Joly D."/>
            <person name="Goldberg J."/>
            <person name="Young S."/>
            <person name="Zeng Q."/>
            <person name="Fellers J."/>
        </authorList>
    </citation>
    <scope>NUCLEOTIDE SEQUENCE [LARGE SCALE GENOMIC DNA]</scope>
    <source>
        <strain evidence="1">1-1 BBBD Race 1</strain>
    </source>
</reference>
<evidence type="ECO:0000313" key="2">
    <source>
        <dbReference type="EnsemblFungi" id="PTTG_25785-t43_1-p1"/>
    </source>
</evidence>
<accession>A0A180GZ98</accession>
<evidence type="ECO:0000313" key="1">
    <source>
        <dbReference type="EMBL" id="OAV98060.1"/>
    </source>
</evidence>
<name>A0A180GZ98_PUCT1</name>
<dbReference type="AlphaFoldDB" id="A0A180GZ98"/>
<proteinExistence type="predicted"/>
<reference evidence="1" key="1">
    <citation type="submission" date="2009-11" db="EMBL/GenBank/DDBJ databases">
        <authorList>
            <consortium name="The Broad Institute Genome Sequencing Platform"/>
            <person name="Ward D."/>
            <person name="Feldgarden M."/>
            <person name="Earl A."/>
            <person name="Young S.K."/>
            <person name="Zeng Q."/>
            <person name="Koehrsen M."/>
            <person name="Alvarado L."/>
            <person name="Berlin A."/>
            <person name="Bochicchio J."/>
            <person name="Borenstein D."/>
            <person name="Chapman S.B."/>
            <person name="Chen Z."/>
            <person name="Engels R."/>
            <person name="Freedman E."/>
            <person name="Gellesch M."/>
            <person name="Goldberg J."/>
            <person name="Griggs A."/>
            <person name="Gujja S."/>
            <person name="Heilman E."/>
            <person name="Heiman D."/>
            <person name="Hepburn T."/>
            <person name="Howarth C."/>
            <person name="Jen D."/>
            <person name="Larson L."/>
            <person name="Lewis B."/>
            <person name="Mehta T."/>
            <person name="Park D."/>
            <person name="Pearson M."/>
            <person name="Roberts A."/>
            <person name="Saif S."/>
            <person name="Shea T."/>
            <person name="Shenoy N."/>
            <person name="Sisk P."/>
            <person name="Stolte C."/>
            <person name="Sykes S."/>
            <person name="Thomson T."/>
            <person name="Walk T."/>
            <person name="White J."/>
            <person name="Yandava C."/>
            <person name="Izard J."/>
            <person name="Baranova O.V."/>
            <person name="Blanton J.M."/>
            <person name="Tanner A.C."/>
            <person name="Dewhirst F.E."/>
            <person name="Haas B."/>
            <person name="Nusbaum C."/>
            <person name="Birren B."/>
        </authorList>
    </citation>
    <scope>NUCLEOTIDE SEQUENCE [LARGE SCALE GENOMIC DNA]</scope>
    <source>
        <strain evidence="1">1-1 BBBD Race 1</strain>
    </source>
</reference>
<reference evidence="2 3" key="3">
    <citation type="journal article" date="2017" name="G3 (Bethesda)">
        <title>Comparative analysis highlights variable genome content of wheat rusts and divergence of the mating loci.</title>
        <authorList>
            <person name="Cuomo C.A."/>
            <person name="Bakkeren G."/>
            <person name="Khalil H.B."/>
            <person name="Panwar V."/>
            <person name="Joly D."/>
            <person name="Linning R."/>
            <person name="Sakthikumar S."/>
            <person name="Song X."/>
            <person name="Adiconis X."/>
            <person name="Fan L."/>
            <person name="Goldberg J.M."/>
            <person name="Levin J.Z."/>
            <person name="Young S."/>
            <person name="Zeng Q."/>
            <person name="Anikster Y."/>
            <person name="Bruce M."/>
            <person name="Wang M."/>
            <person name="Yin C."/>
            <person name="McCallum B."/>
            <person name="Szabo L.J."/>
            <person name="Hulbert S."/>
            <person name="Chen X."/>
            <person name="Fellers J.P."/>
        </authorList>
    </citation>
    <scope>NUCLEOTIDE SEQUENCE</scope>
    <source>
        <strain evidence="2">isolate 1-1 / race 1 (BBBD)</strain>
        <strain evidence="3">Isolate 1-1 / race 1 (BBBD)</strain>
    </source>
</reference>
<dbReference type="OrthoDB" id="2496241at2759"/>
<reference evidence="2" key="4">
    <citation type="submission" date="2025-05" db="UniProtKB">
        <authorList>
            <consortium name="EnsemblFungi"/>
        </authorList>
    </citation>
    <scope>IDENTIFICATION</scope>
    <source>
        <strain evidence="2">isolate 1-1 / race 1 (BBBD)</strain>
    </source>
</reference>
<dbReference type="EMBL" id="ADAS02000009">
    <property type="protein sequence ID" value="OAV98060.1"/>
    <property type="molecule type" value="Genomic_DNA"/>
</dbReference>
<dbReference type="VEuPathDB" id="FungiDB:PTTG_25785"/>